<dbReference type="OrthoDB" id="108903at2"/>
<keyword evidence="2" id="KW-0720">Serine protease</keyword>
<name>A0A0M0LDV6_9BACL</name>
<keyword evidence="2" id="KW-0645">Protease</keyword>
<dbReference type="InterPro" id="IPR011042">
    <property type="entry name" value="6-blade_b-propeller_TolB-like"/>
</dbReference>
<feature type="domain" description="Peptidase S9 prolyl oligopeptidase catalytic" evidence="3">
    <location>
        <begin position="481"/>
        <end position="687"/>
    </location>
</feature>
<dbReference type="PATRIC" id="fig|263475.3.peg.3404"/>
<organism evidence="4 5">
    <name type="scientific">Viridibacillus arvi</name>
    <dbReference type="NCBI Taxonomy" id="263475"/>
    <lineage>
        <taxon>Bacteria</taxon>
        <taxon>Bacillati</taxon>
        <taxon>Bacillota</taxon>
        <taxon>Bacilli</taxon>
        <taxon>Bacillales</taxon>
        <taxon>Caryophanaceae</taxon>
        <taxon>Viridibacillus</taxon>
    </lineage>
</organism>
<reference evidence="5" key="1">
    <citation type="submission" date="2015-08" db="EMBL/GenBank/DDBJ databases">
        <title>Fjat-10028 dsm 16317.</title>
        <authorList>
            <person name="Liu B."/>
            <person name="Wang J."/>
            <person name="Zhu Y."/>
            <person name="Liu G."/>
            <person name="Chen Q."/>
            <person name="Chen Z."/>
            <person name="Lan J."/>
            <person name="Che J."/>
            <person name="Ge C."/>
            <person name="Shi H."/>
            <person name="Pan Z."/>
            <person name="Liu X."/>
        </authorList>
    </citation>
    <scope>NUCLEOTIDE SEQUENCE [LARGE SCALE GENOMIC DNA]</scope>
    <source>
        <strain evidence="5">DSM 16317</strain>
    </source>
</reference>
<keyword evidence="5" id="KW-1185">Reference proteome</keyword>
<dbReference type="PANTHER" id="PTHR42776:SF27">
    <property type="entry name" value="DIPEPTIDYL PEPTIDASE FAMILY MEMBER 6"/>
    <property type="match status" value="1"/>
</dbReference>
<dbReference type="Gene3D" id="2.120.10.30">
    <property type="entry name" value="TolB, C-terminal domain"/>
    <property type="match status" value="2"/>
</dbReference>
<evidence type="ECO:0000313" key="4">
    <source>
        <dbReference type="EMBL" id="KOO48908.1"/>
    </source>
</evidence>
<proteinExistence type="predicted"/>
<dbReference type="InterPro" id="IPR011659">
    <property type="entry name" value="WD40"/>
</dbReference>
<keyword evidence="1" id="KW-0378">Hydrolase</keyword>
<dbReference type="GO" id="GO:0006508">
    <property type="term" value="P:proteolysis"/>
    <property type="evidence" value="ECO:0007669"/>
    <property type="project" value="InterPro"/>
</dbReference>
<dbReference type="EMBL" id="LILB01000005">
    <property type="protein sequence ID" value="KOO48908.1"/>
    <property type="molecule type" value="Genomic_DNA"/>
</dbReference>
<dbReference type="STRING" id="263475.AMD00_10875"/>
<dbReference type="PANTHER" id="PTHR42776">
    <property type="entry name" value="SERINE PEPTIDASE S9 FAMILY MEMBER"/>
    <property type="match status" value="1"/>
</dbReference>
<dbReference type="SUPFAM" id="SSF82171">
    <property type="entry name" value="DPP6 N-terminal domain-like"/>
    <property type="match status" value="1"/>
</dbReference>
<accession>A0A0M0LDV6</accession>
<dbReference type="RefSeq" id="WP_053417097.1">
    <property type="nucleotide sequence ID" value="NZ_LILB01000005.1"/>
</dbReference>
<dbReference type="Gene3D" id="3.40.50.1820">
    <property type="entry name" value="alpha/beta hydrolase"/>
    <property type="match status" value="1"/>
</dbReference>
<dbReference type="Pfam" id="PF00326">
    <property type="entry name" value="Peptidase_S9"/>
    <property type="match status" value="1"/>
</dbReference>
<evidence type="ECO:0000259" key="3">
    <source>
        <dbReference type="Pfam" id="PF00326"/>
    </source>
</evidence>
<dbReference type="Proteomes" id="UP000036867">
    <property type="component" value="Unassembled WGS sequence"/>
</dbReference>
<evidence type="ECO:0000256" key="2">
    <source>
        <dbReference type="ARBA" id="ARBA00022825"/>
    </source>
</evidence>
<comment type="caution">
    <text evidence="4">The sequence shown here is derived from an EMBL/GenBank/DDBJ whole genome shotgun (WGS) entry which is preliminary data.</text>
</comment>
<dbReference type="InterPro" id="IPR029058">
    <property type="entry name" value="AB_hydrolase_fold"/>
</dbReference>
<dbReference type="InterPro" id="IPR001375">
    <property type="entry name" value="Peptidase_S9_cat"/>
</dbReference>
<protein>
    <recommendedName>
        <fullName evidence="3">Peptidase S9 prolyl oligopeptidase catalytic domain-containing protein</fullName>
    </recommendedName>
</protein>
<evidence type="ECO:0000313" key="5">
    <source>
        <dbReference type="Proteomes" id="UP000036867"/>
    </source>
</evidence>
<dbReference type="GO" id="GO:0004252">
    <property type="term" value="F:serine-type endopeptidase activity"/>
    <property type="evidence" value="ECO:0007669"/>
    <property type="project" value="TreeGrafter"/>
</dbReference>
<dbReference type="AlphaFoldDB" id="A0A0M0LDV6"/>
<gene>
    <name evidence="4" type="ORF">AMD00_10875</name>
</gene>
<dbReference type="GeneID" id="301136597"/>
<evidence type="ECO:0000256" key="1">
    <source>
        <dbReference type="ARBA" id="ARBA00022801"/>
    </source>
</evidence>
<dbReference type="SUPFAM" id="SSF53474">
    <property type="entry name" value="alpha/beta-Hydrolases"/>
    <property type="match status" value="1"/>
</dbReference>
<dbReference type="Pfam" id="PF07676">
    <property type="entry name" value="PD40"/>
    <property type="match status" value="3"/>
</dbReference>
<sequence length="704" mass="79715">MSNRTTIPEDLYKFEWPSSPTLSPDGQLAIYEKTIACLENNNYETQLYLTDTKGNSRRILKNSGTSNVEPIWSPDGKTVAFVSNAVYGRQVWLLNIKDDETYCLTRFRHGISSIIWSPNGKKIYGVVPVDAEKEAEVFTENQSVDDANNEILQIHKEWDESAKRFNRLYYKNDGIGLQTSLIRQIVAIDVSTGAFEQLTRGTNDVFEPTVSADGRYIAFSSNRENEIKQFCGQIYRVPTSGGEVDLLYDHLPSSSPSYSPDGKWLAFFVTESCQKRLLVINANGGEARCLSEQYPDTLCDMNFTDMRYLKSPLRPQWSKNSQYVYALGTREGRNEIIRLSMDPFQNQVVVIIGGDRTIFHYAYDGDKTFVVAYSTVNHPGKIAVIKVDESDTIEFQHRDPKEEFSITSVPLFPEVEVRLDDCNDQLLTELIVVEPETFSYQSEDDWQIQGFVLKPANMEAGRKYPVLLDIHGGPHSSYGFSYFHQMQLFAAHGYAVIYINPRGSSGFGKEFTNAVHGDYGGKDMTDILNGLDKALRQFDYLDGNQVAVNGISYGGFMVNWLVTHTNRFFAAVSEGCISNWVSMYGTSDISPLFVEQEFQGKTDFETLLKFSPLSYVDQVKTPLMLLHSENDLRCPIEQAEQFYSHIKRRGGEVEFVRMPNASHGLLAYGEPRLRVERLNAMINFINTRLLEPIKAGACTNERGS</sequence>